<dbReference type="Proteomes" id="UP000275394">
    <property type="component" value="Unassembled WGS sequence"/>
</dbReference>
<dbReference type="OrthoDB" id="8779735at2"/>
<feature type="transmembrane region" description="Helical" evidence="1">
    <location>
        <begin position="12"/>
        <end position="38"/>
    </location>
</feature>
<sequence>MENKYKVPAVLFIIDGVLTALSILLFIGMVVFFVGLTFDLEAEEVLILFLIGLTTLFALLKVIVGAYLLKQREGVHKFALPLAVLSLLSFPLGTISGALYLYQRFRRQ</sequence>
<evidence type="ECO:0000256" key="1">
    <source>
        <dbReference type="SAM" id="Phobius"/>
    </source>
</evidence>
<organism evidence="2 3">
    <name type="scientific">Sinobacterium caligoides</name>
    <dbReference type="NCBI Taxonomy" id="933926"/>
    <lineage>
        <taxon>Bacteria</taxon>
        <taxon>Pseudomonadati</taxon>
        <taxon>Pseudomonadota</taxon>
        <taxon>Gammaproteobacteria</taxon>
        <taxon>Cellvibrionales</taxon>
        <taxon>Spongiibacteraceae</taxon>
        <taxon>Sinobacterium</taxon>
    </lineage>
</organism>
<dbReference type="RefSeq" id="WP_123711318.1">
    <property type="nucleotide sequence ID" value="NZ_RKHR01000003.1"/>
</dbReference>
<dbReference type="AlphaFoldDB" id="A0A3N2E0H0"/>
<keyword evidence="3" id="KW-1185">Reference proteome</keyword>
<feature type="transmembrane region" description="Helical" evidence="1">
    <location>
        <begin position="80"/>
        <end position="102"/>
    </location>
</feature>
<evidence type="ECO:0000313" key="3">
    <source>
        <dbReference type="Proteomes" id="UP000275394"/>
    </source>
</evidence>
<keyword evidence="1" id="KW-1133">Transmembrane helix</keyword>
<protein>
    <submittedName>
        <fullName evidence="2">Uncharacterized protein</fullName>
    </submittedName>
</protein>
<dbReference type="EMBL" id="RKHR01000003">
    <property type="protein sequence ID" value="ROS05412.1"/>
    <property type="molecule type" value="Genomic_DNA"/>
</dbReference>
<proteinExistence type="predicted"/>
<keyword evidence="1" id="KW-0812">Transmembrane</keyword>
<evidence type="ECO:0000313" key="2">
    <source>
        <dbReference type="EMBL" id="ROS05412.1"/>
    </source>
</evidence>
<accession>A0A3N2E0H0</accession>
<reference evidence="2 3" key="1">
    <citation type="submission" date="2018-11" db="EMBL/GenBank/DDBJ databases">
        <title>Genomic Encyclopedia of Type Strains, Phase IV (KMG-IV): sequencing the most valuable type-strain genomes for metagenomic binning, comparative biology and taxonomic classification.</title>
        <authorList>
            <person name="Goeker M."/>
        </authorList>
    </citation>
    <scope>NUCLEOTIDE SEQUENCE [LARGE SCALE GENOMIC DNA]</scope>
    <source>
        <strain evidence="2 3">DSM 100316</strain>
    </source>
</reference>
<name>A0A3N2E0H0_9GAMM</name>
<gene>
    <name evidence="2" type="ORF">EDC56_0942</name>
</gene>
<feature type="transmembrane region" description="Helical" evidence="1">
    <location>
        <begin position="45"/>
        <end position="68"/>
    </location>
</feature>
<comment type="caution">
    <text evidence="2">The sequence shown here is derived from an EMBL/GenBank/DDBJ whole genome shotgun (WGS) entry which is preliminary data.</text>
</comment>
<keyword evidence="1" id="KW-0472">Membrane</keyword>